<evidence type="ECO:0000313" key="3">
    <source>
        <dbReference type="EMBL" id="NJP50202.1"/>
    </source>
</evidence>
<dbReference type="InterPro" id="IPR050320">
    <property type="entry name" value="N5-glutamine_MTase"/>
</dbReference>
<dbReference type="SUPFAM" id="SSF53335">
    <property type="entry name" value="S-adenosyl-L-methionine-dependent methyltransferases"/>
    <property type="match status" value="1"/>
</dbReference>
<dbReference type="EMBL" id="JAATEM010000008">
    <property type="protein sequence ID" value="NJP50202.1"/>
    <property type="molecule type" value="Genomic_DNA"/>
</dbReference>
<keyword evidence="4" id="KW-1185">Reference proteome</keyword>
<gene>
    <name evidence="3" type="ORF">HCJ93_08975</name>
</gene>
<dbReference type="InterPro" id="IPR002052">
    <property type="entry name" value="DNA_methylase_N6_adenine_CS"/>
</dbReference>
<dbReference type="InterPro" id="IPR007848">
    <property type="entry name" value="Small_mtfrase_dom"/>
</dbReference>
<organism evidence="3 4">
    <name type="scientific">Streptomyces composti</name>
    <dbReference type="NCBI Taxonomy" id="2720025"/>
    <lineage>
        <taxon>Bacteria</taxon>
        <taxon>Bacillati</taxon>
        <taxon>Actinomycetota</taxon>
        <taxon>Actinomycetes</taxon>
        <taxon>Kitasatosporales</taxon>
        <taxon>Streptomycetaceae</taxon>
        <taxon>Streptomyces</taxon>
    </lineage>
</organism>
<name>A0ABX1A555_9ACTN</name>
<dbReference type="CDD" id="cd02440">
    <property type="entry name" value="AdoMet_MTases"/>
    <property type="match status" value="1"/>
</dbReference>
<comment type="caution">
    <text evidence="3">The sequence shown here is derived from an EMBL/GenBank/DDBJ whole genome shotgun (WGS) entry which is preliminary data.</text>
</comment>
<dbReference type="Gene3D" id="3.40.50.150">
    <property type="entry name" value="Vaccinia Virus protein VP39"/>
    <property type="match status" value="1"/>
</dbReference>
<sequence>MRSSPRRDGPRSCDTGLVDGWHRAGDDGAVRDDQSIRWLDGSGREHRVRWRSESGGPPPQQVLVADDRMNADTAFRLACEGTSLLWHGDFHNARQLLSAMARRVDRKPPKRGASPQQSFRLHRQAQSRRARILGMLLLPVEAGHVIPLRRAPDVRLACEQAYGPCREPYVVSLRELQGVLGAGEWRRKGVHVPALGASVVPHYGVFSPVRGEYVGLVAEAPLPSRDTVSAFDIGTGTGVLAAVLARRGVRPVVATDLDPRALACARENIDRLGVSATVRIRQADLFPEGRASLVVCNPPWLPGRARTPLERAVYDPGSRMLHGFLDGLSGHLEPGGEGWLIISDLAERLGLRAPTELTDLFGRAGLTVAGRLDARPLHPRAHDPADPLHEARKAEVTSLWRLTAG</sequence>
<dbReference type="InterPro" id="IPR029063">
    <property type="entry name" value="SAM-dependent_MTases_sf"/>
</dbReference>
<evidence type="ECO:0000256" key="1">
    <source>
        <dbReference type="SAM" id="MobiDB-lite"/>
    </source>
</evidence>
<keyword evidence="3" id="KW-0489">Methyltransferase</keyword>
<dbReference type="PANTHER" id="PTHR18895:SF74">
    <property type="entry name" value="MTRF1L RELEASE FACTOR GLUTAMINE METHYLTRANSFERASE"/>
    <property type="match status" value="1"/>
</dbReference>
<feature type="region of interest" description="Disordered" evidence="1">
    <location>
        <begin position="1"/>
        <end position="28"/>
    </location>
</feature>
<evidence type="ECO:0000259" key="2">
    <source>
        <dbReference type="Pfam" id="PF05175"/>
    </source>
</evidence>
<feature type="compositionally biased region" description="Basic and acidic residues" evidence="1">
    <location>
        <begin position="1"/>
        <end position="11"/>
    </location>
</feature>
<evidence type="ECO:0000313" key="4">
    <source>
        <dbReference type="Proteomes" id="UP000730591"/>
    </source>
</evidence>
<protein>
    <submittedName>
        <fullName evidence="3">Class I SAM-dependent methyltransferase</fullName>
    </submittedName>
</protein>
<reference evidence="3 4" key="1">
    <citation type="submission" date="2020-03" db="EMBL/GenBank/DDBJ databases">
        <title>WGS of actinomycetes isolated from Thailand.</title>
        <authorList>
            <person name="Thawai C."/>
        </authorList>
    </citation>
    <scope>NUCLEOTIDE SEQUENCE [LARGE SCALE GENOMIC DNA]</scope>
    <source>
        <strain evidence="3 4">SBST2-5</strain>
    </source>
</reference>
<dbReference type="PROSITE" id="PS00092">
    <property type="entry name" value="N6_MTASE"/>
    <property type="match status" value="1"/>
</dbReference>
<keyword evidence="3" id="KW-0808">Transferase</keyword>
<dbReference type="PANTHER" id="PTHR18895">
    <property type="entry name" value="HEMK METHYLTRANSFERASE"/>
    <property type="match status" value="1"/>
</dbReference>
<dbReference type="Proteomes" id="UP000730591">
    <property type="component" value="Unassembled WGS sequence"/>
</dbReference>
<dbReference type="GO" id="GO:0032259">
    <property type="term" value="P:methylation"/>
    <property type="evidence" value="ECO:0007669"/>
    <property type="project" value="UniProtKB-KW"/>
</dbReference>
<feature type="domain" description="Methyltransferase small" evidence="2">
    <location>
        <begin position="202"/>
        <end position="343"/>
    </location>
</feature>
<dbReference type="Pfam" id="PF05175">
    <property type="entry name" value="MTS"/>
    <property type="match status" value="1"/>
</dbReference>
<dbReference type="GO" id="GO:0008168">
    <property type="term" value="F:methyltransferase activity"/>
    <property type="evidence" value="ECO:0007669"/>
    <property type="project" value="UniProtKB-KW"/>
</dbReference>
<accession>A0ABX1A555</accession>
<proteinExistence type="predicted"/>